<proteinExistence type="predicted"/>
<dbReference type="InterPro" id="IPR041700">
    <property type="entry name" value="OMP_b-brl_3"/>
</dbReference>
<accession>A0AA37KGZ6</accession>
<evidence type="ECO:0000259" key="1">
    <source>
        <dbReference type="Pfam" id="PF14905"/>
    </source>
</evidence>
<sequence length="117" mass="13324">MFNSSLDNTFKVGKNLAFELIGSIQTPMIQGTFDIETVYNLTAGLKWSFASDRINLSARCSDLFNSGMPNLKVRFNGQHLDMNNDFYSRSFTIHFSYRFGGYKKKEAGKIDTSRFGH</sequence>
<evidence type="ECO:0000313" key="3">
    <source>
        <dbReference type="Proteomes" id="UP001055114"/>
    </source>
</evidence>
<dbReference type="EMBL" id="BQNZ01000004">
    <property type="protein sequence ID" value="GKH74007.1"/>
    <property type="molecule type" value="Genomic_DNA"/>
</dbReference>
<dbReference type="AlphaFoldDB" id="A0AA37KGZ6"/>
<feature type="domain" description="Outer membrane protein beta-barrel" evidence="1">
    <location>
        <begin position="2"/>
        <end position="97"/>
    </location>
</feature>
<gene>
    <name evidence="2" type="ORF">CE91St3_38700</name>
</gene>
<comment type="caution">
    <text evidence="2">The sequence shown here is derived from an EMBL/GenBank/DDBJ whole genome shotgun (WGS) entry which is preliminary data.</text>
</comment>
<protein>
    <recommendedName>
        <fullName evidence="1">Outer membrane protein beta-barrel domain-containing protein</fullName>
    </recommendedName>
</protein>
<name>A0AA37KGZ6_9BACT</name>
<dbReference type="Proteomes" id="UP001055114">
    <property type="component" value="Unassembled WGS sequence"/>
</dbReference>
<dbReference type="Pfam" id="PF14905">
    <property type="entry name" value="OMP_b-brl_3"/>
    <property type="match status" value="1"/>
</dbReference>
<reference evidence="2" key="1">
    <citation type="submission" date="2022-01" db="EMBL/GenBank/DDBJ databases">
        <title>Novel bile acid biosynthetic pathways are enriched in the microbiome of centenarians.</title>
        <authorList>
            <person name="Sato Y."/>
            <person name="Atarashi K."/>
            <person name="Plichta R.D."/>
            <person name="Arai Y."/>
            <person name="Sasajima S."/>
            <person name="Kearney M.S."/>
            <person name="Suda W."/>
            <person name="Takeshita K."/>
            <person name="Sasaki T."/>
            <person name="Okamoto S."/>
            <person name="Skelly N.A."/>
            <person name="Okamura Y."/>
            <person name="Vlamakis H."/>
            <person name="Li Y."/>
            <person name="Tanoue T."/>
            <person name="Takei H."/>
            <person name="Nittono H."/>
            <person name="Narushima S."/>
            <person name="Irie J."/>
            <person name="Itoh H."/>
            <person name="Moriya K."/>
            <person name="Sugiura Y."/>
            <person name="Suematsu M."/>
            <person name="Moritoki N."/>
            <person name="Shibata S."/>
            <person name="Littman R.D."/>
            <person name="Fischbach A.M."/>
            <person name="Uwamino Y."/>
            <person name="Inoue T."/>
            <person name="Honda A."/>
            <person name="Hattori M."/>
            <person name="Murai T."/>
            <person name="Xavier J.R."/>
            <person name="Hirose N."/>
            <person name="Honda K."/>
        </authorList>
    </citation>
    <scope>NUCLEOTIDE SEQUENCE</scope>
    <source>
        <strain evidence="2">CE91-St3</strain>
    </source>
</reference>
<evidence type="ECO:0000313" key="2">
    <source>
        <dbReference type="EMBL" id="GKH74007.1"/>
    </source>
</evidence>
<organism evidence="2 3">
    <name type="scientific">Parabacteroides merdae</name>
    <dbReference type="NCBI Taxonomy" id="46503"/>
    <lineage>
        <taxon>Bacteria</taxon>
        <taxon>Pseudomonadati</taxon>
        <taxon>Bacteroidota</taxon>
        <taxon>Bacteroidia</taxon>
        <taxon>Bacteroidales</taxon>
        <taxon>Tannerellaceae</taxon>
        <taxon>Parabacteroides</taxon>
    </lineage>
</organism>